<evidence type="ECO:0000256" key="3">
    <source>
        <dbReference type="ARBA" id="ARBA00022741"/>
    </source>
</evidence>
<comment type="subcellular location">
    <subcellularLocation>
        <location evidence="8">Cytoplasm</location>
    </subcellularLocation>
</comment>
<evidence type="ECO:0000259" key="10">
    <source>
        <dbReference type="PROSITE" id="PS52040"/>
    </source>
</evidence>
<keyword evidence="5 8" id="KW-0799">Topoisomerase</keyword>
<comment type="subunit">
    <text evidence="8">Heterotetramer, composed of two GyrA and two GyrB chains. In the heterotetramer, GyrA contains the active site tyrosine that forms a transient covalent intermediate with DNA, while GyrB binds cofactors and catalyzes ATP hydrolysis.</text>
</comment>
<comment type="miscellaneous">
    <text evidence="8">Few gyrases are as efficient as E.coli at forming negative supercoils. Not all organisms have 2 type II topoisomerases; in organisms with a single type II topoisomerase this enzyme also has to decatenate newly replicated chromosomes.</text>
</comment>
<dbReference type="GO" id="GO:0034335">
    <property type="term" value="F:DNA negative supercoiling activity"/>
    <property type="evidence" value="ECO:0007669"/>
    <property type="project" value="UniProtKB-ARBA"/>
</dbReference>
<evidence type="ECO:0000313" key="11">
    <source>
        <dbReference type="EMBL" id="MBK5926944.1"/>
    </source>
</evidence>
<evidence type="ECO:0000256" key="8">
    <source>
        <dbReference type="HAMAP-Rule" id="MF_01897"/>
    </source>
</evidence>
<accession>A0A934TIZ3</accession>
<protein>
    <recommendedName>
        <fullName evidence="8">DNA gyrase subunit A</fullName>
        <ecNumber evidence="8">5.6.2.2</ecNumber>
    </recommendedName>
</protein>
<dbReference type="GO" id="GO:0003677">
    <property type="term" value="F:DNA binding"/>
    <property type="evidence" value="ECO:0007669"/>
    <property type="project" value="UniProtKB-UniRule"/>
</dbReference>
<evidence type="ECO:0000256" key="9">
    <source>
        <dbReference type="PROSITE-ProRule" id="PRU01384"/>
    </source>
</evidence>
<feature type="domain" description="Topo IIA-type catalytic" evidence="10">
    <location>
        <begin position="43"/>
        <end position="533"/>
    </location>
</feature>
<dbReference type="GO" id="GO:0006265">
    <property type="term" value="P:DNA topological change"/>
    <property type="evidence" value="ECO:0007669"/>
    <property type="project" value="UniProtKB-UniRule"/>
</dbReference>
<dbReference type="Pfam" id="PF00521">
    <property type="entry name" value="DNA_topoisoIV"/>
    <property type="match status" value="1"/>
</dbReference>
<dbReference type="InterPro" id="IPR013758">
    <property type="entry name" value="Topo_IIA_A/C_ab"/>
</dbReference>
<comment type="function">
    <text evidence="8">A type II topoisomerase that negatively supercoils closed circular double-stranded (ds) DNA in an ATP-dependent manner to modulate DNA topology and maintain chromosomes in an underwound state. Negative supercoiling favors strand separation, and DNA replication, transcription, recombination and repair, all of which involve strand separation. Also able to catalyze the interconversion of other topological isomers of dsDNA rings, including catenanes and knotted rings. Type II topoisomerases break and join 2 DNA strands simultaneously in an ATP-dependent manner.</text>
</comment>
<keyword evidence="12" id="KW-1185">Reference proteome</keyword>
<dbReference type="Proteomes" id="UP000706333">
    <property type="component" value="Unassembled WGS sequence"/>
</dbReference>
<evidence type="ECO:0000256" key="7">
    <source>
        <dbReference type="ARBA" id="ARBA00023235"/>
    </source>
</evidence>
<keyword evidence="4 8" id="KW-0067">ATP-binding</keyword>
<name>A0A934TIZ3_9RHOB</name>
<reference evidence="11" key="1">
    <citation type="submission" date="2017-05" db="EMBL/GenBank/DDBJ databases">
        <authorList>
            <person name="Imhoff J.F."/>
            <person name="Rahn T."/>
            <person name="Kuenzel S."/>
            <person name="Neulinger S.C."/>
        </authorList>
    </citation>
    <scope>NUCLEOTIDE SEQUENCE</scope>
    <source>
        <strain evidence="11">LMG 28126</strain>
    </source>
</reference>
<dbReference type="SUPFAM" id="SSF56719">
    <property type="entry name" value="Type II DNA topoisomerase"/>
    <property type="match status" value="1"/>
</dbReference>
<comment type="catalytic activity">
    <reaction evidence="1 8 9">
        <text>ATP-dependent breakage, passage and rejoining of double-stranded DNA.</text>
        <dbReference type="EC" id="5.6.2.2"/>
    </reaction>
</comment>
<keyword evidence="8" id="KW-0963">Cytoplasm</keyword>
<dbReference type="FunFam" id="3.30.1360.40:FF:000002">
    <property type="entry name" value="DNA gyrase subunit A"/>
    <property type="match status" value="1"/>
</dbReference>
<dbReference type="InterPro" id="IPR005743">
    <property type="entry name" value="GyrA"/>
</dbReference>
<dbReference type="InterPro" id="IPR013760">
    <property type="entry name" value="Topo_IIA-like_dom_sf"/>
</dbReference>
<dbReference type="InterPro" id="IPR006691">
    <property type="entry name" value="GyrA/parC_rep"/>
</dbReference>
<evidence type="ECO:0000256" key="5">
    <source>
        <dbReference type="ARBA" id="ARBA00023029"/>
    </source>
</evidence>
<evidence type="ECO:0000313" key="12">
    <source>
        <dbReference type="Proteomes" id="UP000706333"/>
    </source>
</evidence>
<dbReference type="PANTHER" id="PTHR43493:SF5">
    <property type="entry name" value="DNA GYRASE SUBUNIT A, CHLOROPLASTIC_MITOCHONDRIAL"/>
    <property type="match status" value="1"/>
</dbReference>
<dbReference type="PROSITE" id="PS52040">
    <property type="entry name" value="TOPO_IIA"/>
    <property type="match status" value="1"/>
</dbReference>
<dbReference type="SUPFAM" id="SSF101904">
    <property type="entry name" value="GyrA/ParC C-terminal domain-like"/>
    <property type="match status" value="1"/>
</dbReference>
<dbReference type="GO" id="GO:0005737">
    <property type="term" value="C:cytoplasm"/>
    <property type="evidence" value="ECO:0007669"/>
    <property type="project" value="UniProtKB-SubCell"/>
</dbReference>
<keyword evidence="6 8" id="KW-0238">DNA-binding</keyword>
<dbReference type="Gene3D" id="2.120.10.90">
    <property type="entry name" value="DNA gyrase/topoisomerase IV, subunit A, C-terminal"/>
    <property type="match status" value="1"/>
</dbReference>
<organism evidence="11 12">
    <name type="scientific">Rhodobaculum claviforme</name>
    <dbReference type="NCBI Taxonomy" id="1549854"/>
    <lineage>
        <taxon>Bacteria</taxon>
        <taxon>Pseudomonadati</taxon>
        <taxon>Pseudomonadota</taxon>
        <taxon>Alphaproteobacteria</taxon>
        <taxon>Rhodobacterales</taxon>
        <taxon>Paracoccaceae</taxon>
        <taxon>Rhodobaculum</taxon>
    </lineage>
</organism>
<dbReference type="PANTHER" id="PTHR43493">
    <property type="entry name" value="DNA GYRASE/TOPOISOMERASE SUBUNIT A"/>
    <property type="match status" value="1"/>
</dbReference>
<dbReference type="Gene3D" id="3.30.1360.40">
    <property type="match status" value="1"/>
</dbReference>
<gene>
    <name evidence="8" type="primary">gyrA</name>
    <name evidence="11" type="ORF">CCR87_06230</name>
</gene>
<dbReference type="Gene3D" id="1.10.268.10">
    <property type="entry name" value="Topoisomerase, domain 3"/>
    <property type="match status" value="1"/>
</dbReference>
<dbReference type="GO" id="GO:0009330">
    <property type="term" value="C:DNA topoisomerase type II (double strand cut, ATP-hydrolyzing) complex"/>
    <property type="evidence" value="ECO:0007669"/>
    <property type="project" value="TreeGrafter"/>
</dbReference>
<proteinExistence type="inferred from homology"/>
<evidence type="ECO:0000256" key="6">
    <source>
        <dbReference type="ARBA" id="ARBA00023125"/>
    </source>
</evidence>
<dbReference type="HAMAP" id="MF_01897">
    <property type="entry name" value="GyrA"/>
    <property type="match status" value="1"/>
</dbReference>
<dbReference type="InterPro" id="IPR050220">
    <property type="entry name" value="Type_II_DNA_Topoisomerases"/>
</dbReference>
<dbReference type="InterPro" id="IPR002205">
    <property type="entry name" value="Topo_IIA_dom_A"/>
</dbReference>
<keyword evidence="3 8" id="KW-0547">Nucleotide-binding</keyword>
<keyword evidence="7 8" id="KW-0413">Isomerase</keyword>
<dbReference type="EMBL" id="NHSD01000189">
    <property type="protein sequence ID" value="MBK5926944.1"/>
    <property type="molecule type" value="Genomic_DNA"/>
</dbReference>
<dbReference type="Pfam" id="PF03989">
    <property type="entry name" value="DNA_gyraseA_C"/>
    <property type="match status" value="6"/>
</dbReference>
<dbReference type="GO" id="GO:0005524">
    <property type="term" value="F:ATP binding"/>
    <property type="evidence" value="ECO:0007669"/>
    <property type="project" value="UniProtKB-UniRule"/>
</dbReference>
<dbReference type="NCBIfam" id="TIGR01063">
    <property type="entry name" value="gyrA"/>
    <property type="match status" value="1"/>
</dbReference>
<evidence type="ECO:0000256" key="1">
    <source>
        <dbReference type="ARBA" id="ARBA00000185"/>
    </source>
</evidence>
<dbReference type="EC" id="5.6.2.2" evidence="8"/>
<comment type="similarity">
    <text evidence="2 8">Belongs to the type II topoisomerase GyrA/ParC subunit family.</text>
</comment>
<feature type="short sequence motif" description="GyrA-box" evidence="8">
    <location>
        <begin position="560"/>
        <end position="566"/>
    </location>
</feature>
<dbReference type="GO" id="GO:0005694">
    <property type="term" value="C:chromosome"/>
    <property type="evidence" value="ECO:0007669"/>
    <property type="project" value="InterPro"/>
</dbReference>
<dbReference type="Gene3D" id="3.90.199.10">
    <property type="entry name" value="Topoisomerase II, domain 5"/>
    <property type="match status" value="1"/>
</dbReference>
<dbReference type="CDD" id="cd00187">
    <property type="entry name" value="TOP4c"/>
    <property type="match status" value="1"/>
</dbReference>
<sequence length="910" mass="100130">MSDTSEPPENPPETPSLPSVSIVDEMRASYLDYAMSVIVSRALPDLRDGLKPVHRRILFSMHENGFTHDKPYRKSARVVGDVIGKYHPHGDSAVYDALVRLAQPFSMSLKLLDGQGNFGSMDGDNAAAMRYTEVRMDRAAQALLADIGKDTVNFQDNYDGQDREPTVLPARYPNMLVNGAGGIAVGMATNIPPHSLGEVIAATLALIENPDLTSEDLMEHVPAPDFPTGGLILGRSGARRAYLEGRGSVLVRAKTHIEEPRKDRFSIVVDEIPYQVNKSVMVERIAEAARDKRIEGIAHVQDESDRIGVRVVIDLKRDATPEVVLNQLFRFTPMQVSFGCNMLALNGGRPEQLTLRDFLAHFLTFREEVVARRTAYELRKARERAHLLCGLAVAVSNVDEVVATIRSSADPAEARERLMTRPWPAADIADYIRLVDDPSHTINDDGTYNLSEQQARAILELRLQRLTAMGVREVTDELQDLAGKIRDYLDILRSRARIMEIIAEELREVRDQFAIPRRTEIVDWVGDMDDEDLIEREDMVVTVTQSGYIKRTPLHEFRAQRRGGKGLSSMATKEDDVVTTLFVANTHTPLLVFTTDGMAYKLKCWRLPQAGRSARGKAIVNILPIQPGVSVAAIMPVDRDEGEWDDLQIFFATSAGDVRRNALSDFANVMRNGKIAMKLPEGVSLVNARICGEDEDVLLVTALGRAIRFRTTDVRVFKGRDSTGVRGIRLSDDDRVVSMAVIRHFSATPEERAAYLRMRRAVEGALEDGAEPDEDEETVADVALPQTRYAEMSAAEDLILTITARGFGKLSSSHDYPVRGRGGQGVAAMDRAMRGGPLVAAFPVDQADQIMLASSTGQSIRCPVAGISFRSRGAGGVRVFNTAPGEEVVSVARIAETGPEAPDDAPENGG</sequence>
<dbReference type="FunFam" id="3.90.199.10:FF:000001">
    <property type="entry name" value="DNA gyrase subunit A"/>
    <property type="match status" value="1"/>
</dbReference>
<feature type="active site" description="O-(5'-phospho-DNA)-tyrosine intermediate" evidence="8 9">
    <location>
        <position position="131"/>
    </location>
</feature>
<dbReference type="SMART" id="SM00434">
    <property type="entry name" value="TOP4c"/>
    <property type="match status" value="1"/>
</dbReference>
<dbReference type="FunFam" id="1.10.268.10:FF:000001">
    <property type="entry name" value="DNA gyrase subunit A"/>
    <property type="match status" value="1"/>
</dbReference>
<evidence type="ECO:0000256" key="4">
    <source>
        <dbReference type="ARBA" id="ARBA00022840"/>
    </source>
</evidence>
<dbReference type="AlphaFoldDB" id="A0A934TIZ3"/>
<dbReference type="NCBIfam" id="NF004043">
    <property type="entry name" value="PRK05560.1"/>
    <property type="match status" value="1"/>
</dbReference>
<evidence type="ECO:0000256" key="2">
    <source>
        <dbReference type="ARBA" id="ARBA00008263"/>
    </source>
</evidence>
<reference evidence="11" key="2">
    <citation type="journal article" date="2020" name="Microorganisms">
        <title>Osmotic Adaptation and Compatible Solute Biosynthesis of Phototrophic Bacteria as Revealed from Genome Analyses.</title>
        <authorList>
            <person name="Imhoff J.F."/>
            <person name="Rahn T."/>
            <person name="Kunzel S."/>
            <person name="Keller A."/>
            <person name="Neulinger S.C."/>
        </authorList>
    </citation>
    <scope>NUCLEOTIDE SEQUENCE</scope>
    <source>
        <strain evidence="11">LMG 28126</strain>
    </source>
</reference>
<dbReference type="GO" id="GO:0006261">
    <property type="term" value="P:DNA-templated DNA replication"/>
    <property type="evidence" value="ECO:0007669"/>
    <property type="project" value="UniProtKB-UniRule"/>
</dbReference>
<dbReference type="InterPro" id="IPR035516">
    <property type="entry name" value="Gyrase/topoIV_suA_C"/>
</dbReference>
<comment type="caution">
    <text evidence="11">The sequence shown here is derived from an EMBL/GenBank/DDBJ whole genome shotgun (WGS) entry which is preliminary data.</text>
</comment>
<dbReference type="NCBIfam" id="NF004044">
    <property type="entry name" value="PRK05561.1"/>
    <property type="match status" value="1"/>
</dbReference>
<dbReference type="InterPro" id="IPR013757">
    <property type="entry name" value="Topo_IIA_A_a_sf"/>
</dbReference>